<keyword evidence="7 9" id="KW-1133">Transmembrane helix</keyword>
<keyword evidence="3 9" id="KW-0813">Transport</keyword>
<keyword evidence="11" id="KW-1185">Reference proteome</keyword>
<feature type="transmembrane region" description="Helical" evidence="9">
    <location>
        <begin position="12"/>
        <end position="30"/>
    </location>
</feature>
<protein>
    <submittedName>
        <fullName evidence="10">Sodium:alanine symporter</fullName>
    </submittedName>
</protein>
<evidence type="ECO:0000256" key="6">
    <source>
        <dbReference type="ARBA" id="ARBA00022847"/>
    </source>
</evidence>
<comment type="subcellular location">
    <subcellularLocation>
        <location evidence="1 9">Cell membrane</location>
        <topology evidence="1 9">Multi-pass membrane protein</topology>
    </subcellularLocation>
</comment>
<dbReference type="GO" id="GO:0005283">
    <property type="term" value="F:amino acid:sodium symporter activity"/>
    <property type="evidence" value="ECO:0007669"/>
    <property type="project" value="InterPro"/>
</dbReference>
<dbReference type="FunFam" id="1.20.1740.10:FF:000004">
    <property type="entry name" value="Sodium:alanine symporter family protein"/>
    <property type="match status" value="1"/>
</dbReference>
<evidence type="ECO:0000313" key="11">
    <source>
        <dbReference type="Proteomes" id="UP000029095"/>
    </source>
</evidence>
<dbReference type="PRINTS" id="PR00175">
    <property type="entry name" value="NAALASMPORT"/>
</dbReference>
<evidence type="ECO:0000256" key="8">
    <source>
        <dbReference type="ARBA" id="ARBA00023136"/>
    </source>
</evidence>
<keyword evidence="5 9" id="KW-0812">Transmembrane</keyword>
<dbReference type="Proteomes" id="UP000029095">
    <property type="component" value="Unassembled WGS sequence"/>
</dbReference>
<feature type="transmembrane region" description="Helical" evidence="9">
    <location>
        <begin position="175"/>
        <end position="192"/>
    </location>
</feature>
<reference evidence="10 11" key="1">
    <citation type="submission" date="2014-05" db="EMBL/GenBank/DDBJ databases">
        <title>Complete genome sequence of the Streptomyces mutabilis TRM45540.</title>
        <authorList>
            <person name="Luo X."/>
            <person name="Zhang L."/>
        </authorList>
    </citation>
    <scope>NUCLEOTIDE SEQUENCE [LARGE SCALE GENOMIC DNA]</scope>
    <source>
        <strain evidence="10 11">TRM45540</strain>
    </source>
</reference>
<evidence type="ECO:0000256" key="5">
    <source>
        <dbReference type="ARBA" id="ARBA00022692"/>
    </source>
</evidence>
<dbReference type="PANTHER" id="PTHR30330:SF7">
    <property type="entry name" value="SODIUM_PROTON-DEPENDENT ALANINE CARRIER PROTEIN YRBD-RELATED"/>
    <property type="match status" value="1"/>
</dbReference>
<keyword evidence="8 9" id="KW-0472">Membrane</keyword>
<dbReference type="NCBIfam" id="TIGR00835">
    <property type="entry name" value="agcS"/>
    <property type="match status" value="1"/>
</dbReference>
<feature type="transmembrane region" description="Helical" evidence="9">
    <location>
        <begin position="230"/>
        <end position="255"/>
    </location>
</feature>
<feature type="transmembrane region" description="Helical" evidence="9">
    <location>
        <begin position="356"/>
        <end position="378"/>
    </location>
</feature>
<feature type="transmembrane region" description="Helical" evidence="9">
    <location>
        <begin position="294"/>
        <end position="318"/>
    </location>
</feature>
<accession>A0A086N8G4</accession>
<evidence type="ECO:0000256" key="3">
    <source>
        <dbReference type="ARBA" id="ARBA00022448"/>
    </source>
</evidence>
<dbReference type="PANTHER" id="PTHR30330">
    <property type="entry name" value="AGSS FAMILY TRANSPORTER, SODIUM-ALANINE"/>
    <property type="match status" value="1"/>
</dbReference>
<sequence>MESLLSTLYDLIWNPLVYVTLVTGFVYTVATRGVQVRHLPGMVKCLFGRADSDTGTSSFQAFAMALGGRVGVGNIAGVATAIAAGGPGALFWMIATAVLTASSAFIEATLGQIYKVKTEGEYRGGIPWYIEKGLGLKWLAVAAAGVAVICYSLLIPGVQSSTIVTSLNASFGVPTWLSGLILVGLLGFVVFGGTKRIAAFAEKVVPMMAACYVLLAAIVLIVNFGEIPEVVHVVMASAFGTDAVFGGMLGAAVAWGVRRSLYSNVAGVGEGGFAGAAASVSHPVKQGLVQSFSVYIDTLLVCTATGVMILSTGAYNILPEGKPALVENLPGVEAGAGFTQAAIDRALPGPDFGSGIVAIAIFFFAFTSLLSYFYYGVTNIVYLTGSSRGAPARVVQTVVLLSAYLGTVRSTELVWQLGDIGYGLVAWFNMVAIALLLPISLRALRDYERQKRDGLDPVFDPVNAGIKGASFWESSESPAQLARSSTAEA</sequence>
<dbReference type="GO" id="GO:0005886">
    <property type="term" value="C:plasma membrane"/>
    <property type="evidence" value="ECO:0007669"/>
    <property type="project" value="UniProtKB-SubCell"/>
</dbReference>
<feature type="transmembrane region" description="Helical" evidence="9">
    <location>
        <begin position="390"/>
        <end position="408"/>
    </location>
</feature>
<name>A0A086N8G4_9ACTN</name>
<dbReference type="Gene3D" id="1.20.1740.10">
    <property type="entry name" value="Amino acid/polyamine transporter I"/>
    <property type="match status" value="1"/>
</dbReference>
<evidence type="ECO:0000256" key="2">
    <source>
        <dbReference type="ARBA" id="ARBA00009261"/>
    </source>
</evidence>
<evidence type="ECO:0000313" key="10">
    <source>
        <dbReference type="EMBL" id="KFG77432.1"/>
    </source>
</evidence>
<feature type="transmembrane region" description="Helical" evidence="9">
    <location>
        <begin position="420"/>
        <end position="441"/>
    </location>
</feature>
<dbReference type="STRING" id="1915400.FM21_15820"/>
<evidence type="ECO:0000256" key="4">
    <source>
        <dbReference type="ARBA" id="ARBA00022475"/>
    </source>
</evidence>
<dbReference type="HOGENOM" id="CLU_024867_0_1_11"/>
<evidence type="ECO:0000256" key="1">
    <source>
        <dbReference type="ARBA" id="ARBA00004651"/>
    </source>
</evidence>
<gene>
    <name evidence="10" type="ORF">FM21_15820</name>
</gene>
<proteinExistence type="inferred from homology"/>
<comment type="caution">
    <text evidence="10">The sequence shown here is derived from an EMBL/GenBank/DDBJ whole genome shotgun (WGS) entry which is preliminary data.</text>
</comment>
<evidence type="ECO:0000256" key="9">
    <source>
        <dbReference type="RuleBase" id="RU363064"/>
    </source>
</evidence>
<comment type="similarity">
    <text evidence="2 9">Belongs to the alanine or glycine:cation symporter (AGCS) (TC 2.A.25) family.</text>
</comment>
<organism evidence="10 11">
    <name type="scientific">Streptomyces mutabilis</name>
    <dbReference type="NCBI Taxonomy" id="67332"/>
    <lineage>
        <taxon>Bacteria</taxon>
        <taxon>Bacillati</taxon>
        <taxon>Actinomycetota</taxon>
        <taxon>Actinomycetes</taxon>
        <taxon>Kitasatosporales</taxon>
        <taxon>Streptomycetaceae</taxon>
        <taxon>Streptomyces</taxon>
    </lineage>
</organism>
<feature type="transmembrane region" description="Helical" evidence="9">
    <location>
        <begin position="204"/>
        <end position="224"/>
    </location>
</feature>
<feature type="transmembrane region" description="Helical" evidence="9">
    <location>
        <begin position="61"/>
        <end position="84"/>
    </location>
</feature>
<evidence type="ECO:0000256" key="7">
    <source>
        <dbReference type="ARBA" id="ARBA00022989"/>
    </source>
</evidence>
<dbReference type="AlphaFoldDB" id="A0A086N8G4"/>
<dbReference type="EMBL" id="JNFQ01000001">
    <property type="protein sequence ID" value="KFG77432.1"/>
    <property type="molecule type" value="Genomic_DNA"/>
</dbReference>
<keyword evidence="4 9" id="KW-1003">Cell membrane</keyword>
<dbReference type="RefSeq" id="WP_043376700.1">
    <property type="nucleotide sequence ID" value="NZ_KN039946.1"/>
</dbReference>
<keyword evidence="6 9" id="KW-0769">Symport</keyword>
<dbReference type="Pfam" id="PF01235">
    <property type="entry name" value="Na_Ala_symp"/>
    <property type="match status" value="1"/>
</dbReference>
<feature type="transmembrane region" description="Helical" evidence="9">
    <location>
        <begin position="135"/>
        <end position="155"/>
    </location>
</feature>
<dbReference type="InterPro" id="IPR001463">
    <property type="entry name" value="Na/Ala_symport"/>
</dbReference>